<evidence type="ECO:0000313" key="2">
    <source>
        <dbReference type="Proteomes" id="UP000887013"/>
    </source>
</evidence>
<dbReference type="Proteomes" id="UP000887013">
    <property type="component" value="Unassembled WGS sequence"/>
</dbReference>
<dbReference type="EMBL" id="BMAW01071313">
    <property type="protein sequence ID" value="GFT77499.1"/>
    <property type="molecule type" value="Genomic_DNA"/>
</dbReference>
<organism evidence="1 2">
    <name type="scientific">Nephila pilipes</name>
    <name type="common">Giant wood spider</name>
    <name type="synonym">Nephila maculata</name>
    <dbReference type="NCBI Taxonomy" id="299642"/>
    <lineage>
        <taxon>Eukaryota</taxon>
        <taxon>Metazoa</taxon>
        <taxon>Ecdysozoa</taxon>
        <taxon>Arthropoda</taxon>
        <taxon>Chelicerata</taxon>
        <taxon>Arachnida</taxon>
        <taxon>Araneae</taxon>
        <taxon>Araneomorphae</taxon>
        <taxon>Entelegynae</taxon>
        <taxon>Araneoidea</taxon>
        <taxon>Nephilidae</taxon>
        <taxon>Nephila</taxon>
    </lineage>
</organism>
<gene>
    <name evidence="1" type="ORF">NPIL_19711</name>
</gene>
<sequence>MTSDYSLYAFWHPAIQELYFSKITQFPKVSKTISRPRVRIQVDAKPFQCSVKSRVSNTGAESIVPNRTSALFGLSDGSFTFLTIMWRRDISMCCGFNHALKNLVCTYFLS</sequence>
<accession>A0A8X6PPU3</accession>
<reference evidence="1" key="1">
    <citation type="submission" date="2020-08" db="EMBL/GenBank/DDBJ databases">
        <title>Multicomponent nature underlies the extraordinary mechanical properties of spider dragline silk.</title>
        <authorList>
            <person name="Kono N."/>
            <person name="Nakamura H."/>
            <person name="Mori M."/>
            <person name="Yoshida Y."/>
            <person name="Ohtoshi R."/>
            <person name="Malay A.D."/>
            <person name="Moran D.A.P."/>
            <person name="Tomita M."/>
            <person name="Numata K."/>
            <person name="Arakawa K."/>
        </authorList>
    </citation>
    <scope>NUCLEOTIDE SEQUENCE</scope>
</reference>
<protein>
    <submittedName>
        <fullName evidence="1">Uncharacterized protein</fullName>
    </submittedName>
</protein>
<comment type="caution">
    <text evidence="1">The sequence shown here is derived from an EMBL/GenBank/DDBJ whole genome shotgun (WGS) entry which is preliminary data.</text>
</comment>
<name>A0A8X6PPU3_NEPPI</name>
<proteinExistence type="predicted"/>
<keyword evidence="2" id="KW-1185">Reference proteome</keyword>
<evidence type="ECO:0000313" key="1">
    <source>
        <dbReference type="EMBL" id="GFT77499.1"/>
    </source>
</evidence>
<dbReference type="AlphaFoldDB" id="A0A8X6PPU3"/>